<evidence type="ECO:0000313" key="12">
    <source>
        <dbReference type="EMBL" id="KAH7521467.1"/>
    </source>
</evidence>
<feature type="domain" description="LOB" evidence="11">
    <location>
        <begin position="224"/>
        <end position="325"/>
    </location>
</feature>
<feature type="coiled-coil region" evidence="8">
    <location>
        <begin position="304"/>
        <end position="331"/>
    </location>
</feature>
<comment type="similarity">
    <text evidence="2">Belongs to the LOB domain-containing protein family.</text>
</comment>
<feature type="transmembrane region" description="Helical" evidence="10">
    <location>
        <begin position="143"/>
        <end position="165"/>
    </location>
</feature>
<dbReference type="Pfam" id="PF03195">
    <property type="entry name" value="LOB"/>
    <property type="match status" value="1"/>
</dbReference>
<evidence type="ECO:0000256" key="7">
    <source>
        <dbReference type="ARBA" id="ARBA00023136"/>
    </source>
</evidence>
<keyword evidence="4 10" id="KW-0812">Transmembrane</keyword>
<dbReference type="AlphaFoldDB" id="A0A978V284"/>
<dbReference type="PANTHER" id="PTHR31301">
    <property type="entry name" value="LOB DOMAIN-CONTAINING PROTEIN 4-RELATED"/>
    <property type="match status" value="1"/>
</dbReference>
<keyword evidence="3" id="KW-0813">Transport</keyword>
<dbReference type="PANTHER" id="PTHR31301:SF120">
    <property type="entry name" value="LOB DOMAIN-CONTAINING PROTEIN 23-RELATED"/>
    <property type="match status" value="1"/>
</dbReference>
<feature type="region of interest" description="Disordered" evidence="9">
    <location>
        <begin position="338"/>
        <end position="357"/>
    </location>
</feature>
<evidence type="ECO:0000256" key="2">
    <source>
        <dbReference type="ARBA" id="ARBA00005474"/>
    </source>
</evidence>
<feature type="transmembrane region" description="Helical" evidence="10">
    <location>
        <begin position="117"/>
        <end position="137"/>
    </location>
</feature>
<dbReference type="PROSITE" id="PS50891">
    <property type="entry name" value="LOB"/>
    <property type="match status" value="1"/>
</dbReference>
<comment type="subcellular location">
    <subcellularLocation>
        <location evidence="1">Membrane</location>
    </subcellularLocation>
</comment>
<keyword evidence="5" id="KW-0029">Amino-acid transport</keyword>
<dbReference type="Proteomes" id="UP000813462">
    <property type="component" value="Unassembled WGS sequence"/>
</dbReference>
<reference evidence="12" key="1">
    <citation type="journal article" date="2021" name="Front. Plant Sci.">
        <title>Chromosome-Scale Genome Assembly for Chinese Sour Jujube and Insights Into Its Genome Evolution and Domestication Signature.</title>
        <authorList>
            <person name="Shen L.-Y."/>
            <person name="Luo H."/>
            <person name="Wang X.-L."/>
            <person name="Wang X.-M."/>
            <person name="Qiu X.-J."/>
            <person name="Liu H."/>
            <person name="Zhou S.-S."/>
            <person name="Jia K.-H."/>
            <person name="Nie S."/>
            <person name="Bao Y.-T."/>
            <person name="Zhang R.-G."/>
            <person name="Yun Q.-Z."/>
            <person name="Chai Y.-H."/>
            <person name="Lu J.-Y."/>
            <person name="Li Y."/>
            <person name="Zhao S.-W."/>
            <person name="Mao J.-F."/>
            <person name="Jia S.-G."/>
            <person name="Mao Y.-M."/>
        </authorList>
    </citation>
    <scope>NUCLEOTIDE SEQUENCE</scope>
    <source>
        <strain evidence="12">AT0</strain>
        <tissue evidence="12">Leaf</tissue>
    </source>
</reference>
<dbReference type="GO" id="GO:0016020">
    <property type="term" value="C:membrane"/>
    <property type="evidence" value="ECO:0007669"/>
    <property type="project" value="UniProtKB-SubCell"/>
</dbReference>
<keyword evidence="6 10" id="KW-1133">Transmembrane helix</keyword>
<name>A0A978V284_ZIZJJ</name>
<dbReference type="Pfam" id="PF01490">
    <property type="entry name" value="Aa_trans"/>
    <property type="match status" value="1"/>
</dbReference>
<comment type="caution">
    <text evidence="12">The sequence shown here is derived from an EMBL/GenBank/DDBJ whole genome shotgun (WGS) entry which is preliminary data.</text>
</comment>
<evidence type="ECO:0000256" key="1">
    <source>
        <dbReference type="ARBA" id="ARBA00004370"/>
    </source>
</evidence>
<proteinExistence type="inferred from homology"/>
<evidence type="ECO:0000256" key="5">
    <source>
        <dbReference type="ARBA" id="ARBA00022970"/>
    </source>
</evidence>
<sequence>MSIIIFSTVACTAIFGGVKLNHKIPALNLHNIPSISGLSIIGYTGHIFFPDMYEAMKDHSKFTKITLSMPPHLIVTKIALWATVLIPMTKYALEFAPFAIQLENNLLPQFMSSRAKMISGSVGSILHLIILILALYMPYFEHVLGLTGSLVSIGVCLILPCVFYIKIYWGQIPKPVLTWMATDYIPYSILSATFVGRQGWLQMVLHTLRNDVIEKNLLKNMISDRCAACKYSRRKCRSDCIFYPYFPSNNPERYACVHQIYGANSIRNIFQQLPIHLRAEAAESLYYEAKCRIEDPVYGCAGIISQLHQQIRNAESQIAKVRAQIAFLNSNAHEMDSNTNNLIQGHSNIGQSQFQAP</sequence>
<protein>
    <recommendedName>
        <fullName evidence="11">LOB domain-containing protein</fullName>
    </recommendedName>
</protein>
<evidence type="ECO:0000256" key="10">
    <source>
        <dbReference type="SAM" id="Phobius"/>
    </source>
</evidence>
<keyword evidence="7 10" id="KW-0472">Membrane</keyword>
<dbReference type="InterPro" id="IPR004883">
    <property type="entry name" value="LOB"/>
</dbReference>
<accession>A0A978V284</accession>
<evidence type="ECO:0000256" key="8">
    <source>
        <dbReference type="SAM" id="Coils"/>
    </source>
</evidence>
<evidence type="ECO:0000313" key="13">
    <source>
        <dbReference type="Proteomes" id="UP000813462"/>
    </source>
</evidence>
<dbReference type="InterPro" id="IPR013057">
    <property type="entry name" value="AA_transpt_TM"/>
</dbReference>
<keyword evidence="8" id="KW-0175">Coiled coil</keyword>
<evidence type="ECO:0000256" key="3">
    <source>
        <dbReference type="ARBA" id="ARBA00022448"/>
    </source>
</evidence>
<evidence type="ECO:0000259" key="11">
    <source>
        <dbReference type="PROSITE" id="PS50891"/>
    </source>
</evidence>
<evidence type="ECO:0000256" key="6">
    <source>
        <dbReference type="ARBA" id="ARBA00022989"/>
    </source>
</evidence>
<gene>
    <name evidence="12" type="ORF">FEM48_Zijuj07G0036700</name>
</gene>
<evidence type="ECO:0000256" key="9">
    <source>
        <dbReference type="SAM" id="MobiDB-lite"/>
    </source>
</evidence>
<dbReference type="EMBL" id="JAEACU010000007">
    <property type="protein sequence ID" value="KAH7521467.1"/>
    <property type="molecule type" value="Genomic_DNA"/>
</dbReference>
<organism evidence="12 13">
    <name type="scientific">Ziziphus jujuba var. spinosa</name>
    <dbReference type="NCBI Taxonomy" id="714518"/>
    <lineage>
        <taxon>Eukaryota</taxon>
        <taxon>Viridiplantae</taxon>
        <taxon>Streptophyta</taxon>
        <taxon>Embryophyta</taxon>
        <taxon>Tracheophyta</taxon>
        <taxon>Spermatophyta</taxon>
        <taxon>Magnoliopsida</taxon>
        <taxon>eudicotyledons</taxon>
        <taxon>Gunneridae</taxon>
        <taxon>Pentapetalae</taxon>
        <taxon>rosids</taxon>
        <taxon>fabids</taxon>
        <taxon>Rosales</taxon>
        <taxon>Rhamnaceae</taxon>
        <taxon>Paliureae</taxon>
        <taxon>Ziziphus</taxon>
    </lineage>
</organism>
<evidence type="ECO:0000256" key="4">
    <source>
        <dbReference type="ARBA" id="ARBA00022692"/>
    </source>
</evidence>
<dbReference type="GO" id="GO:0006865">
    <property type="term" value="P:amino acid transport"/>
    <property type="evidence" value="ECO:0007669"/>
    <property type="project" value="UniProtKB-KW"/>
</dbReference>
<feature type="transmembrane region" description="Helical" evidence="10">
    <location>
        <begin position="32"/>
        <end position="49"/>
    </location>
</feature>